<proteinExistence type="inferred from homology"/>
<dbReference type="Gene3D" id="3.30.70.80">
    <property type="entry name" value="Peptidase S8 propeptide/proteinase inhibitor I9"/>
    <property type="match status" value="1"/>
</dbReference>
<dbReference type="InterPro" id="IPR050131">
    <property type="entry name" value="Peptidase_S8_subtilisin-like"/>
</dbReference>
<dbReference type="PRINTS" id="PR00723">
    <property type="entry name" value="SUBTILISIN"/>
</dbReference>
<reference evidence="10" key="1">
    <citation type="submission" date="2021-01" db="EMBL/GenBank/DDBJ databases">
        <title>Whole genome shotgun sequence of Sphaerisporangium rufum NBRC 109079.</title>
        <authorList>
            <person name="Komaki H."/>
            <person name="Tamura T."/>
        </authorList>
    </citation>
    <scope>NUCLEOTIDE SEQUENCE</scope>
    <source>
        <strain evidence="10">NBRC 109079</strain>
    </source>
</reference>
<dbReference type="Gene3D" id="3.40.50.200">
    <property type="entry name" value="Peptidase S8/S53 domain"/>
    <property type="match status" value="1"/>
</dbReference>
<dbReference type="InterPro" id="IPR000209">
    <property type="entry name" value="Peptidase_S8/S53_dom"/>
</dbReference>
<evidence type="ECO:0008006" key="12">
    <source>
        <dbReference type="Google" id="ProtNLM"/>
    </source>
</evidence>
<dbReference type="RefSeq" id="WP_203984580.1">
    <property type="nucleotide sequence ID" value="NZ_BOOU01000036.1"/>
</dbReference>
<dbReference type="InterPro" id="IPR015500">
    <property type="entry name" value="Peptidase_S8_subtilisin-rel"/>
</dbReference>
<comment type="caution">
    <text evidence="5">Lacks conserved residue(s) required for the propagation of feature annotation.</text>
</comment>
<dbReference type="AlphaFoldDB" id="A0A919R0Z4"/>
<keyword evidence="4" id="KW-0720">Serine protease</keyword>
<evidence type="ECO:0000256" key="4">
    <source>
        <dbReference type="ARBA" id="ARBA00022825"/>
    </source>
</evidence>
<keyword evidence="11" id="KW-1185">Reference proteome</keyword>
<dbReference type="Pfam" id="PF05922">
    <property type="entry name" value="Inhibitor_I9"/>
    <property type="match status" value="1"/>
</dbReference>
<evidence type="ECO:0000256" key="2">
    <source>
        <dbReference type="ARBA" id="ARBA00022670"/>
    </source>
</evidence>
<evidence type="ECO:0000256" key="5">
    <source>
        <dbReference type="PROSITE-ProRule" id="PRU01240"/>
    </source>
</evidence>
<feature type="compositionally biased region" description="Pro residues" evidence="6">
    <location>
        <begin position="117"/>
        <end position="127"/>
    </location>
</feature>
<dbReference type="PANTHER" id="PTHR43806:SF11">
    <property type="entry name" value="CEREVISIN-RELATED"/>
    <property type="match status" value="1"/>
</dbReference>
<dbReference type="Pfam" id="PF00082">
    <property type="entry name" value="Peptidase_S8"/>
    <property type="match status" value="1"/>
</dbReference>
<evidence type="ECO:0000256" key="3">
    <source>
        <dbReference type="ARBA" id="ARBA00022801"/>
    </source>
</evidence>
<evidence type="ECO:0000256" key="7">
    <source>
        <dbReference type="SAM" id="SignalP"/>
    </source>
</evidence>
<evidence type="ECO:0000259" key="8">
    <source>
        <dbReference type="Pfam" id="PF00082"/>
    </source>
</evidence>
<evidence type="ECO:0000313" key="10">
    <source>
        <dbReference type="EMBL" id="GII77644.1"/>
    </source>
</evidence>
<dbReference type="GO" id="GO:0005615">
    <property type="term" value="C:extracellular space"/>
    <property type="evidence" value="ECO:0007669"/>
    <property type="project" value="TreeGrafter"/>
</dbReference>
<comment type="caution">
    <text evidence="10">The sequence shown here is derived from an EMBL/GenBank/DDBJ whole genome shotgun (WGS) entry which is preliminary data.</text>
</comment>
<feature type="signal peptide" evidence="7">
    <location>
        <begin position="1"/>
        <end position="35"/>
    </location>
</feature>
<organism evidence="10 11">
    <name type="scientific">Sphaerisporangium rufum</name>
    <dbReference type="NCBI Taxonomy" id="1381558"/>
    <lineage>
        <taxon>Bacteria</taxon>
        <taxon>Bacillati</taxon>
        <taxon>Actinomycetota</taxon>
        <taxon>Actinomycetes</taxon>
        <taxon>Streptosporangiales</taxon>
        <taxon>Streptosporangiaceae</taxon>
        <taxon>Sphaerisporangium</taxon>
    </lineage>
</organism>
<dbReference type="PANTHER" id="PTHR43806">
    <property type="entry name" value="PEPTIDASE S8"/>
    <property type="match status" value="1"/>
</dbReference>
<evidence type="ECO:0000256" key="1">
    <source>
        <dbReference type="ARBA" id="ARBA00011073"/>
    </source>
</evidence>
<name>A0A919R0Z4_9ACTN</name>
<dbReference type="SUPFAM" id="SSF52743">
    <property type="entry name" value="Subtilisin-like"/>
    <property type="match status" value="1"/>
</dbReference>
<comment type="similarity">
    <text evidence="1 5">Belongs to the peptidase S8 family.</text>
</comment>
<evidence type="ECO:0000256" key="6">
    <source>
        <dbReference type="SAM" id="MobiDB-lite"/>
    </source>
</evidence>
<dbReference type="PROSITE" id="PS51892">
    <property type="entry name" value="SUBTILASE"/>
    <property type="match status" value="1"/>
</dbReference>
<dbReference type="Proteomes" id="UP000655287">
    <property type="component" value="Unassembled WGS sequence"/>
</dbReference>
<feature type="region of interest" description="Disordered" evidence="6">
    <location>
        <begin position="116"/>
        <end position="138"/>
    </location>
</feature>
<feature type="domain" description="Peptidase S8/S53" evidence="8">
    <location>
        <begin position="162"/>
        <end position="388"/>
    </location>
</feature>
<dbReference type="EMBL" id="BOOU01000036">
    <property type="protein sequence ID" value="GII77644.1"/>
    <property type="molecule type" value="Genomic_DNA"/>
</dbReference>
<keyword evidence="3" id="KW-0378">Hydrolase</keyword>
<keyword evidence="2" id="KW-0645">Protease</keyword>
<dbReference type="GO" id="GO:0006508">
    <property type="term" value="P:proteolysis"/>
    <property type="evidence" value="ECO:0007669"/>
    <property type="project" value="UniProtKB-KW"/>
</dbReference>
<gene>
    <name evidence="10" type="ORF">Sru01_26260</name>
</gene>
<evidence type="ECO:0000259" key="9">
    <source>
        <dbReference type="Pfam" id="PF05922"/>
    </source>
</evidence>
<keyword evidence="7" id="KW-0732">Signal</keyword>
<sequence>MGVRLTTRFRRAAGWTALVLPWALPAAVVPPAGHADPPERYRVTAAPARADRYIVRLTEDARPASVLSRLGLRPVYVYTKVMNGFAVPLTAQQLTVMLRQPEVTAIESDGVVRAPAAPGPAVRPPAPGAARTAPTTSWGLDRIDQRALPLDGSFRAVHRGAGVTAYVVGTGIDPRGGDLAGRVDPGYSVVADGLGSGDCGGQGTFAAGILGGTRSGVAPAVRLVPVRVLGCGGTGTYSAAIAGLEWIAGNLRRPAVAVLTFSGPESPMLNDAANGLTYLTILLAGGAGDGGADACDTSPGSAAGPLTIAASTETDRPAAFSGRGPCVDVYAPGVDVASAGPGGAVRQGSGTGYAAAYAAGTAALFKDLYGDASSVTVIRWITGNATTGALRDVPAATPNRLLFTDGL</sequence>
<protein>
    <recommendedName>
        <fullName evidence="12">Peptidase inhibitor I9</fullName>
    </recommendedName>
</protein>
<evidence type="ECO:0000313" key="11">
    <source>
        <dbReference type="Proteomes" id="UP000655287"/>
    </source>
</evidence>
<feature type="domain" description="Inhibitor I9" evidence="9">
    <location>
        <begin position="73"/>
        <end position="113"/>
    </location>
</feature>
<feature type="chain" id="PRO_5037080082" description="Peptidase inhibitor I9" evidence="7">
    <location>
        <begin position="36"/>
        <end position="407"/>
    </location>
</feature>
<dbReference type="InterPro" id="IPR036852">
    <property type="entry name" value="Peptidase_S8/S53_dom_sf"/>
</dbReference>
<dbReference type="InterPro" id="IPR010259">
    <property type="entry name" value="S8pro/Inhibitor_I9"/>
</dbReference>
<accession>A0A919R0Z4</accession>
<dbReference type="SUPFAM" id="SSF54897">
    <property type="entry name" value="Protease propeptides/inhibitors"/>
    <property type="match status" value="1"/>
</dbReference>
<dbReference type="GO" id="GO:0004252">
    <property type="term" value="F:serine-type endopeptidase activity"/>
    <property type="evidence" value="ECO:0007669"/>
    <property type="project" value="InterPro"/>
</dbReference>
<dbReference type="InterPro" id="IPR037045">
    <property type="entry name" value="S8pro/Inhibitor_I9_sf"/>
</dbReference>